<gene>
    <name evidence="5" type="ORF">GCM10007384_03550</name>
</gene>
<dbReference type="Gene3D" id="3.30.70.940">
    <property type="entry name" value="NusG, N-terminal domain"/>
    <property type="match status" value="1"/>
</dbReference>
<evidence type="ECO:0000313" key="5">
    <source>
        <dbReference type="EMBL" id="GGX05148.1"/>
    </source>
</evidence>
<evidence type="ECO:0000256" key="1">
    <source>
        <dbReference type="ARBA" id="ARBA00022814"/>
    </source>
</evidence>
<keyword evidence="6" id="KW-1185">Reference proteome</keyword>
<evidence type="ECO:0000313" key="6">
    <source>
        <dbReference type="Proteomes" id="UP000601108"/>
    </source>
</evidence>
<dbReference type="GO" id="GO:0031564">
    <property type="term" value="P:transcription antitermination"/>
    <property type="evidence" value="ECO:0007669"/>
    <property type="project" value="UniProtKB-KW"/>
</dbReference>
<organism evidence="5 6">
    <name type="scientific">Aquimarina muelleri</name>
    <dbReference type="NCBI Taxonomy" id="279356"/>
    <lineage>
        <taxon>Bacteria</taxon>
        <taxon>Pseudomonadati</taxon>
        <taxon>Bacteroidota</taxon>
        <taxon>Flavobacteriia</taxon>
        <taxon>Flavobacteriales</taxon>
        <taxon>Flavobacteriaceae</taxon>
        <taxon>Aquimarina</taxon>
    </lineage>
</organism>
<evidence type="ECO:0000259" key="4">
    <source>
        <dbReference type="SMART" id="SM00738"/>
    </source>
</evidence>
<evidence type="ECO:0000256" key="2">
    <source>
        <dbReference type="ARBA" id="ARBA00023015"/>
    </source>
</evidence>
<dbReference type="CDD" id="cd09895">
    <property type="entry name" value="NGN_SP_UpxY"/>
    <property type="match status" value="1"/>
</dbReference>
<evidence type="ECO:0000256" key="3">
    <source>
        <dbReference type="ARBA" id="ARBA00023163"/>
    </source>
</evidence>
<reference evidence="5 6" key="1">
    <citation type="journal article" date="2014" name="Int. J. Syst. Evol. Microbiol.">
        <title>Complete genome sequence of Corynebacterium casei LMG S-19264T (=DSM 44701T), isolated from a smear-ripened cheese.</title>
        <authorList>
            <consortium name="US DOE Joint Genome Institute (JGI-PGF)"/>
            <person name="Walter F."/>
            <person name="Albersmeier A."/>
            <person name="Kalinowski J."/>
            <person name="Ruckert C."/>
        </authorList>
    </citation>
    <scope>NUCLEOTIDE SEQUENCE [LARGE SCALE GENOMIC DNA]</scope>
    <source>
        <strain evidence="5 6">KCTC 12285</strain>
    </source>
</reference>
<dbReference type="Proteomes" id="UP000601108">
    <property type="component" value="Unassembled WGS sequence"/>
</dbReference>
<dbReference type="PANTHER" id="PTHR30265">
    <property type="entry name" value="RHO-INTERACTING TRANSCRIPTION TERMINATION FACTOR NUSG"/>
    <property type="match status" value="1"/>
</dbReference>
<keyword evidence="3" id="KW-0804">Transcription</keyword>
<proteinExistence type="predicted"/>
<accession>A0A918JSQ6</accession>
<dbReference type="InterPro" id="IPR036735">
    <property type="entry name" value="NGN_dom_sf"/>
</dbReference>
<keyword evidence="1" id="KW-0889">Transcription antitermination</keyword>
<protein>
    <submittedName>
        <fullName evidence="5">Transcription antitermination protein NusG</fullName>
    </submittedName>
</protein>
<sequence>MKKKINPSREWYVLYVKSRHERKIEALLKENNIETFLPLVKTVREWSDRKKIIESPLFPSYLFVKIDFRKESEKVLAIRGFCFFVRFGTEFAKIQEHEINSIKLLMEIDASMEVENNHIQPQVGELRKIEIGALGGLGCEIIKVNNENKIIVRIDSINQNILATIPSSYLTQLATV</sequence>
<keyword evidence="2" id="KW-0805">Transcription regulation</keyword>
<dbReference type="EMBL" id="BMWS01000002">
    <property type="protein sequence ID" value="GGX05148.1"/>
    <property type="molecule type" value="Genomic_DNA"/>
</dbReference>
<dbReference type="SUPFAM" id="SSF82679">
    <property type="entry name" value="N-utilization substance G protein NusG, N-terminal domain"/>
    <property type="match status" value="1"/>
</dbReference>
<dbReference type="PANTHER" id="PTHR30265:SF4">
    <property type="entry name" value="KOW MOTIF FAMILY PROTEIN, EXPRESSED"/>
    <property type="match status" value="1"/>
</dbReference>
<feature type="domain" description="NusG-like N-terminal" evidence="4">
    <location>
        <begin position="8"/>
        <end position="106"/>
    </location>
</feature>
<comment type="caution">
    <text evidence="5">The sequence shown here is derived from an EMBL/GenBank/DDBJ whole genome shotgun (WGS) entry which is preliminary data.</text>
</comment>
<name>A0A918JSQ6_9FLAO</name>
<dbReference type="SMART" id="SM00738">
    <property type="entry name" value="NGN"/>
    <property type="match status" value="1"/>
</dbReference>
<dbReference type="RefSeq" id="WP_035087019.1">
    <property type="nucleotide sequence ID" value="NZ_BMWS01000002.1"/>
</dbReference>
<dbReference type="GO" id="GO:0006354">
    <property type="term" value="P:DNA-templated transcription elongation"/>
    <property type="evidence" value="ECO:0007669"/>
    <property type="project" value="InterPro"/>
</dbReference>
<dbReference type="AlphaFoldDB" id="A0A918JSQ6"/>
<dbReference type="NCBIfam" id="NF033644">
    <property type="entry name" value="antiterm_UpxY"/>
    <property type="match status" value="1"/>
</dbReference>
<dbReference type="Pfam" id="PF02357">
    <property type="entry name" value="NusG"/>
    <property type="match status" value="1"/>
</dbReference>
<dbReference type="InterPro" id="IPR006645">
    <property type="entry name" value="NGN-like_dom"/>
</dbReference>
<dbReference type="InterPro" id="IPR043425">
    <property type="entry name" value="NusG-like"/>
</dbReference>